<dbReference type="Proteomes" id="UP000823928">
    <property type="component" value="Unassembled WGS sequence"/>
</dbReference>
<evidence type="ECO:0000313" key="1">
    <source>
        <dbReference type="EMBL" id="HIS35142.1"/>
    </source>
</evidence>
<dbReference type="InterPro" id="IPR016181">
    <property type="entry name" value="Acyl_CoA_acyltransferase"/>
</dbReference>
<protein>
    <submittedName>
        <fullName evidence="1">Uncharacterized protein</fullName>
    </submittedName>
</protein>
<dbReference type="AlphaFoldDB" id="A0A9D1EXB6"/>
<sequence>MLTSINNKPKSPNFTARYIANTKNIIKNVETEIKLYELSPKHDKHFLKSFDVDLENLMPGLAKYNYERWHEMLELAKLNSLKTDRQSFLAANNRKPCGLIAFLPGKNTFLLDCICTWPTEYGQKVNLAGTTLFQQLFKIFIGKQANKIKLEAITNGPYDTVSKYKKLGFQPISSYYHKVLMETNSNRVKQVLKTLDKSIDYTEIVNPQEGNLSNFIEI</sequence>
<reference evidence="1" key="2">
    <citation type="journal article" date="2021" name="PeerJ">
        <title>Extensive microbial diversity within the chicken gut microbiome revealed by metagenomics and culture.</title>
        <authorList>
            <person name="Gilroy R."/>
            <person name="Ravi A."/>
            <person name="Getino M."/>
            <person name="Pursley I."/>
            <person name="Horton D.L."/>
            <person name="Alikhan N.F."/>
            <person name="Baker D."/>
            <person name="Gharbi K."/>
            <person name="Hall N."/>
            <person name="Watson M."/>
            <person name="Adriaenssens E.M."/>
            <person name="Foster-Nyarko E."/>
            <person name="Jarju S."/>
            <person name="Secka A."/>
            <person name="Antonio M."/>
            <person name="Oren A."/>
            <person name="Chaudhuri R.R."/>
            <person name="La Ragione R."/>
            <person name="Hildebrand F."/>
            <person name="Pallen M.J."/>
        </authorList>
    </citation>
    <scope>NUCLEOTIDE SEQUENCE</scope>
    <source>
        <strain evidence="1">6276</strain>
    </source>
</reference>
<dbReference type="Gene3D" id="3.40.630.30">
    <property type="match status" value="1"/>
</dbReference>
<gene>
    <name evidence="1" type="ORF">IAC10_00725</name>
</gene>
<proteinExistence type="predicted"/>
<comment type="caution">
    <text evidence="1">The sequence shown here is derived from an EMBL/GenBank/DDBJ whole genome shotgun (WGS) entry which is preliminary data.</text>
</comment>
<evidence type="ECO:0000313" key="2">
    <source>
        <dbReference type="Proteomes" id="UP000823928"/>
    </source>
</evidence>
<name>A0A9D1EXB6_9BACT</name>
<accession>A0A9D1EXB6</accession>
<organism evidence="1 2">
    <name type="scientific">Candidatus Scatousia excrementigallinarum</name>
    <dbReference type="NCBI Taxonomy" id="2840935"/>
    <lineage>
        <taxon>Bacteria</taxon>
        <taxon>Candidatus Scatousia</taxon>
    </lineage>
</organism>
<dbReference type="EMBL" id="DVIU01000016">
    <property type="protein sequence ID" value="HIS35142.1"/>
    <property type="molecule type" value="Genomic_DNA"/>
</dbReference>
<reference evidence="1" key="1">
    <citation type="submission" date="2020-10" db="EMBL/GenBank/DDBJ databases">
        <authorList>
            <person name="Gilroy R."/>
        </authorList>
    </citation>
    <scope>NUCLEOTIDE SEQUENCE</scope>
    <source>
        <strain evidence="1">6276</strain>
    </source>
</reference>
<dbReference type="SUPFAM" id="SSF55729">
    <property type="entry name" value="Acyl-CoA N-acyltransferases (Nat)"/>
    <property type="match status" value="1"/>
</dbReference>